<dbReference type="InterPro" id="IPR018060">
    <property type="entry name" value="HTH_AraC"/>
</dbReference>
<accession>A0A2S6N3B3</accession>
<keyword evidence="6" id="KW-1185">Reference proteome</keyword>
<dbReference type="GO" id="GO:0003700">
    <property type="term" value="F:DNA-binding transcription factor activity"/>
    <property type="evidence" value="ECO:0007669"/>
    <property type="project" value="InterPro"/>
</dbReference>
<organism evidence="5 6">
    <name type="scientific">Rhodoblastus sphagnicola</name>
    <dbReference type="NCBI Taxonomy" id="333368"/>
    <lineage>
        <taxon>Bacteria</taxon>
        <taxon>Pseudomonadati</taxon>
        <taxon>Pseudomonadota</taxon>
        <taxon>Alphaproteobacteria</taxon>
        <taxon>Hyphomicrobiales</taxon>
        <taxon>Rhodoblastaceae</taxon>
        <taxon>Rhodoblastus</taxon>
    </lineage>
</organism>
<gene>
    <name evidence="5" type="ORF">CCR94_15980</name>
</gene>
<name>A0A2S6N3B3_9HYPH</name>
<keyword evidence="2" id="KW-0238">DNA-binding</keyword>
<dbReference type="PANTHER" id="PTHR46796:SF12">
    <property type="entry name" value="HTH-TYPE DNA-BINDING TRANSCRIPTIONAL ACTIVATOR EUTR"/>
    <property type="match status" value="1"/>
</dbReference>
<dbReference type="SUPFAM" id="SSF46689">
    <property type="entry name" value="Homeodomain-like"/>
    <property type="match status" value="2"/>
</dbReference>
<evidence type="ECO:0000256" key="3">
    <source>
        <dbReference type="ARBA" id="ARBA00023163"/>
    </source>
</evidence>
<feature type="domain" description="HTH araC/xylS-type" evidence="4">
    <location>
        <begin position="230"/>
        <end position="330"/>
    </location>
</feature>
<dbReference type="Pfam" id="PF12833">
    <property type="entry name" value="HTH_18"/>
    <property type="match status" value="1"/>
</dbReference>
<dbReference type="PROSITE" id="PS01124">
    <property type="entry name" value="HTH_ARAC_FAMILY_2"/>
    <property type="match status" value="1"/>
</dbReference>
<dbReference type="SMART" id="SM00342">
    <property type="entry name" value="HTH_ARAC"/>
    <property type="match status" value="1"/>
</dbReference>
<keyword evidence="1" id="KW-0805">Transcription regulation</keyword>
<evidence type="ECO:0000256" key="1">
    <source>
        <dbReference type="ARBA" id="ARBA00023015"/>
    </source>
</evidence>
<comment type="caution">
    <text evidence="5">The sequence shown here is derived from an EMBL/GenBank/DDBJ whole genome shotgun (WGS) entry which is preliminary data.</text>
</comment>
<sequence length="333" mass="36528">MGGSAGVDSPPRGACVDLETTSVAECEAAMRGISGNDLKLAYNGQEKDFSAHLRPARFGQVHLIQWNCSGLTLTRRDSKRFQILFPNEGAFACRTDKSEFVFDGRPIAKVNRPGVVSTTSVRQANGFSLCVPGAALIACAERLTGKAFGLGLLDEAVDQIDLGGHLGDGLSKTAQTAMNEFSKFHQTGLEGLIVTSYEDMLLNLVTCAIFPNVAEEAGHAPQLCGPKAISRIRDYIQAHCTEAMELSLVASRFGLSPRAMQENFRRYYGCSPRDYLFNCRLDNAHRALRFSDRPLKALDVAIRCGFSDYKHFSAKYRDRFLESPSATLRAARR</sequence>
<dbReference type="Proteomes" id="UP000239089">
    <property type="component" value="Unassembled WGS sequence"/>
</dbReference>
<proteinExistence type="predicted"/>
<dbReference type="InterPro" id="IPR050204">
    <property type="entry name" value="AraC_XylS_family_regulators"/>
</dbReference>
<evidence type="ECO:0000256" key="2">
    <source>
        <dbReference type="ARBA" id="ARBA00023125"/>
    </source>
</evidence>
<keyword evidence="3" id="KW-0804">Transcription</keyword>
<evidence type="ECO:0000313" key="6">
    <source>
        <dbReference type="Proteomes" id="UP000239089"/>
    </source>
</evidence>
<dbReference type="EMBL" id="NHSJ01000098">
    <property type="protein sequence ID" value="PPQ29103.1"/>
    <property type="molecule type" value="Genomic_DNA"/>
</dbReference>
<dbReference type="GO" id="GO:0043565">
    <property type="term" value="F:sequence-specific DNA binding"/>
    <property type="evidence" value="ECO:0007669"/>
    <property type="project" value="InterPro"/>
</dbReference>
<dbReference type="Gene3D" id="1.10.10.60">
    <property type="entry name" value="Homeodomain-like"/>
    <property type="match status" value="1"/>
</dbReference>
<dbReference type="InterPro" id="IPR009057">
    <property type="entry name" value="Homeodomain-like_sf"/>
</dbReference>
<protein>
    <recommendedName>
        <fullName evidence="4">HTH araC/xylS-type domain-containing protein</fullName>
    </recommendedName>
</protein>
<evidence type="ECO:0000259" key="4">
    <source>
        <dbReference type="PROSITE" id="PS01124"/>
    </source>
</evidence>
<dbReference type="AlphaFoldDB" id="A0A2S6N3B3"/>
<dbReference type="PANTHER" id="PTHR46796">
    <property type="entry name" value="HTH-TYPE TRANSCRIPTIONAL ACTIVATOR RHAS-RELATED"/>
    <property type="match status" value="1"/>
</dbReference>
<reference evidence="5 6" key="1">
    <citation type="journal article" date="2018" name="Arch. Microbiol.">
        <title>New insights into the metabolic potential of the phototrophic purple bacterium Rhodopila globiformis DSM 161(T) from its draft genome sequence and evidence for a vanadium-dependent nitrogenase.</title>
        <authorList>
            <person name="Imhoff J.F."/>
            <person name="Rahn T."/>
            <person name="Kunzel S."/>
            <person name="Neulinger S.C."/>
        </authorList>
    </citation>
    <scope>NUCLEOTIDE SEQUENCE [LARGE SCALE GENOMIC DNA]</scope>
    <source>
        <strain evidence="5 6">DSM 16996</strain>
    </source>
</reference>
<evidence type="ECO:0000313" key="5">
    <source>
        <dbReference type="EMBL" id="PPQ29103.1"/>
    </source>
</evidence>